<evidence type="ECO:0000313" key="7">
    <source>
        <dbReference type="Proteomes" id="UP001314681"/>
    </source>
</evidence>
<feature type="binding site" evidence="4">
    <location>
        <position position="278"/>
    </location>
    <ligand>
        <name>substrate</name>
    </ligand>
</feature>
<comment type="domain">
    <text evidence="4">Contains a large N-terminal NADP-binding domain, and a smaller C-terminal substrate-binding domain.</text>
</comment>
<dbReference type="Proteomes" id="UP001314681">
    <property type="component" value="Unassembled WGS sequence"/>
</dbReference>
<dbReference type="EC" id="5.1.3.20" evidence="4"/>
<dbReference type="Gene3D" id="3.40.50.720">
    <property type="entry name" value="NAD(P)-binding Rossmann-like Domain"/>
    <property type="match status" value="1"/>
</dbReference>
<evidence type="ECO:0000256" key="1">
    <source>
        <dbReference type="ARBA" id="ARBA00022857"/>
    </source>
</evidence>
<dbReference type="InterPro" id="IPR011912">
    <property type="entry name" value="Heptose_epim"/>
</dbReference>
<comment type="cofactor">
    <cofactor evidence="4">
        <name>NADP(+)</name>
        <dbReference type="ChEBI" id="CHEBI:58349"/>
    </cofactor>
    <text evidence="4">Binds 1 NADP(+) per subunit.</text>
</comment>
<comment type="pathway">
    <text evidence="4">Nucleotide-sugar biosynthesis; ADP-L-glycero-beta-D-manno-heptose biosynthesis; ADP-L-glycero-beta-D-manno-heptose from D-glycero-beta-D-manno-heptose 7-phosphate: step 4/4.</text>
</comment>
<dbReference type="InterPro" id="IPR036291">
    <property type="entry name" value="NAD(P)-bd_dom_sf"/>
</dbReference>
<feature type="binding site" evidence="4">
    <location>
        <position position="89"/>
    </location>
    <ligand>
        <name>NADP(+)</name>
        <dbReference type="ChEBI" id="CHEBI:58349"/>
    </ligand>
</feature>
<feature type="binding site" evidence="4">
    <location>
        <position position="53"/>
    </location>
    <ligand>
        <name>NADP(+)</name>
        <dbReference type="ChEBI" id="CHEBI:58349"/>
    </ligand>
</feature>
<dbReference type="SUPFAM" id="SSF51735">
    <property type="entry name" value="NAD(P)-binding Rossmann-fold domains"/>
    <property type="match status" value="1"/>
</dbReference>
<feature type="binding site" evidence="4">
    <location>
        <position position="143"/>
    </location>
    <ligand>
        <name>NADP(+)</name>
        <dbReference type="ChEBI" id="CHEBI:58349"/>
    </ligand>
</feature>
<keyword evidence="1 4" id="KW-0521">NADP</keyword>
<keyword evidence="7" id="KW-1185">Reference proteome</keyword>
<feature type="binding site" evidence="4">
    <location>
        <begin position="31"/>
        <end position="32"/>
    </location>
    <ligand>
        <name>NADP(+)</name>
        <dbReference type="ChEBI" id="CHEBI:58349"/>
    </ligand>
</feature>
<dbReference type="Gene3D" id="3.90.25.10">
    <property type="entry name" value="UDP-galactose 4-epimerase, domain 1"/>
    <property type="match status" value="1"/>
</dbReference>
<dbReference type="EMBL" id="JAHQCX010000002">
    <property type="protein sequence ID" value="MBU9725188.1"/>
    <property type="molecule type" value="Genomic_DNA"/>
</dbReference>
<comment type="catalytic activity">
    <reaction evidence="4">
        <text>ADP-D-glycero-beta-D-manno-heptose = ADP-L-glycero-beta-D-manno-heptose</text>
        <dbReference type="Rhea" id="RHEA:17577"/>
        <dbReference type="ChEBI" id="CHEBI:59967"/>
        <dbReference type="ChEBI" id="CHEBI:61506"/>
        <dbReference type="EC" id="5.1.3.20"/>
    </reaction>
</comment>
<feature type="binding site" evidence="4">
    <location>
        <begin position="199"/>
        <end position="202"/>
    </location>
    <ligand>
        <name>substrate</name>
    </ligand>
</feature>
<feature type="binding site" evidence="4">
    <location>
        <position position="38"/>
    </location>
    <ligand>
        <name>NADP(+)</name>
        <dbReference type="ChEBI" id="CHEBI:58349"/>
    </ligand>
</feature>
<dbReference type="InterPro" id="IPR001509">
    <property type="entry name" value="Epimerase_deHydtase"/>
</dbReference>
<dbReference type="GO" id="GO:0008712">
    <property type="term" value="F:ADP-glyceromanno-heptose 6-epimerase activity"/>
    <property type="evidence" value="ECO:0007669"/>
    <property type="project" value="UniProtKB-EC"/>
</dbReference>
<comment type="function">
    <text evidence="4">Catalyzes the interconversion between ADP-D-glycero-beta-D-manno-heptose and ADP-L-glycero-beta-D-manno-heptose via an epimerization at carbon 6 of the heptose.</text>
</comment>
<dbReference type="Pfam" id="PF01370">
    <property type="entry name" value="Epimerase"/>
    <property type="match status" value="1"/>
</dbReference>
<feature type="binding site" evidence="4">
    <location>
        <position position="178"/>
    </location>
    <ligand>
        <name>substrate</name>
    </ligand>
</feature>
<evidence type="ECO:0000256" key="2">
    <source>
        <dbReference type="ARBA" id="ARBA00023235"/>
    </source>
</evidence>
<proteinExistence type="inferred from homology"/>
<gene>
    <name evidence="6" type="primary">rfaD</name>
    <name evidence="4" type="synonym">hldD</name>
    <name evidence="6" type="ORF">KTH90_04085</name>
</gene>
<comment type="similarity">
    <text evidence="4">Belongs to the NAD(P)-dependent epimerase/dehydratase family. HldD subfamily.</text>
</comment>
<name>A0ABS6K3U0_9FIRM</name>
<reference evidence="6 7" key="1">
    <citation type="submission" date="2021-06" db="EMBL/GenBank/DDBJ databases">
        <title>Description of novel taxa of the family Lachnospiraceae.</title>
        <authorList>
            <person name="Chaplin A.V."/>
            <person name="Sokolova S.R."/>
            <person name="Pikina A.P."/>
            <person name="Korzhanova M."/>
            <person name="Belova V."/>
            <person name="Korostin D."/>
            <person name="Efimov B.A."/>
        </authorList>
    </citation>
    <scope>NUCLEOTIDE SEQUENCE [LARGE SCALE GENOMIC DNA]</scope>
    <source>
        <strain evidence="6 7">ASD4241</strain>
    </source>
</reference>
<keyword evidence="3 4" id="KW-0119">Carbohydrate metabolism</keyword>
<dbReference type="HAMAP" id="MF_01601">
    <property type="entry name" value="Heptose_epimerase"/>
    <property type="match status" value="1"/>
</dbReference>
<organism evidence="6 7">
    <name type="scientific">Diplocloster modestus</name>
    <dbReference type="NCBI Taxonomy" id="2850322"/>
    <lineage>
        <taxon>Bacteria</taxon>
        <taxon>Bacillati</taxon>
        <taxon>Bacillota</taxon>
        <taxon>Clostridia</taxon>
        <taxon>Lachnospirales</taxon>
        <taxon>Lachnospiraceae</taxon>
        <taxon>Diplocloster</taxon>
    </lineage>
</organism>
<feature type="binding site" evidence="4">
    <location>
        <position position="185"/>
    </location>
    <ligand>
        <name>substrate</name>
    </ligand>
</feature>
<comment type="subunit">
    <text evidence="4">Homopentamer.</text>
</comment>
<feature type="binding site" evidence="4">
    <location>
        <position position="167"/>
    </location>
    <ligand>
        <name>substrate</name>
    </ligand>
</feature>
<keyword evidence="2 4" id="KW-0413">Isomerase</keyword>
<comment type="caution">
    <text evidence="6">The sequence shown here is derived from an EMBL/GenBank/DDBJ whole genome shotgun (WGS) entry which is preliminary data.</text>
</comment>
<feature type="binding site" evidence="4">
    <location>
        <begin position="10"/>
        <end position="11"/>
    </location>
    <ligand>
        <name>NADP(+)</name>
        <dbReference type="ChEBI" id="CHEBI:58349"/>
    </ligand>
</feature>
<evidence type="ECO:0000256" key="3">
    <source>
        <dbReference type="ARBA" id="ARBA00023277"/>
    </source>
</evidence>
<protein>
    <recommendedName>
        <fullName evidence="4">ADP-L-glycero-D-manno-heptose-6-epimerase</fullName>
        <ecNumber evidence="4">5.1.3.20</ecNumber>
    </recommendedName>
    <alternativeName>
        <fullName evidence="4">ADP-L-glycero-beta-D-manno-heptose-6-epimerase</fullName>
        <shortName evidence="4">ADP-glyceromanno-heptose 6-epimerase</shortName>
        <shortName evidence="4">ADP-hep 6-epimerase</shortName>
        <shortName evidence="4">AGME</shortName>
    </alternativeName>
</protein>
<evidence type="ECO:0000259" key="5">
    <source>
        <dbReference type="Pfam" id="PF01370"/>
    </source>
</evidence>
<dbReference type="RefSeq" id="WP_238726300.1">
    <property type="nucleotide sequence ID" value="NZ_JAHQCX010000002.1"/>
</dbReference>
<feature type="binding site" evidence="4">
    <location>
        <position position="213"/>
    </location>
    <ligand>
        <name>substrate</name>
    </ligand>
</feature>
<dbReference type="PANTHER" id="PTHR43103:SF3">
    <property type="entry name" value="ADP-L-GLYCERO-D-MANNO-HEPTOSE-6-EPIMERASE"/>
    <property type="match status" value="1"/>
</dbReference>
<feature type="active site" description="Proton acceptor" evidence="4">
    <location>
        <position position="176"/>
    </location>
</feature>
<dbReference type="CDD" id="cd05248">
    <property type="entry name" value="ADP_GME_SDR_e"/>
    <property type="match status" value="1"/>
</dbReference>
<feature type="binding site" evidence="4">
    <location>
        <begin position="72"/>
        <end position="76"/>
    </location>
    <ligand>
        <name>NADP(+)</name>
        <dbReference type="ChEBI" id="CHEBI:58349"/>
    </ligand>
</feature>
<evidence type="ECO:0000256" key="4">
    <source>
        <dbReference type="HAMAP-Rule" id="MF_01601"/>
    </source>
</evidence>
<feature type="domain" description="NAD-dependent epimerase/dehydratase" evidence="5">
    <location>
        <begin position="2"/>
        <end position="241"/>
    </location>
</feature>
<accession>A0ABS6K3U0</accession>
<feature type="binding site" evidence="4">
    <location>
        <position position="176"/>
    </location>
    <ligand>
        <name>NADP(+)</name>
        <dbReference type="ChEBI" id="CHEBI:58349"/>
    </ligand>
</feature>
<evidence type="ECO:0000313" key="6">
    <source>
        <dbReference type="EMBL" id="MBU9725188.1"/>
    </source>
</evidence>
<dbReference type="NCBIfam" id="TIGR02197">
    <property type="entry name" value="heptose_epim"/>
    <property type="match status" value="1"/>
</dbReference>
<feature type="binding site" evidence="4">
    <location>
        <position position="168"/>
    </location>
    <ligand>
        <name>NADP(+)</name>
        <dbReference type="ChEBI" id="CHEBI:58349"/>
    </ligand>
</feature>
<sequence>MIVVTGGAGFIGSCLIRELNDKGIDEILIVDNIASTDKWMNIRNKKYVDYINKNDFMDKLPSYSGISHIIHLGACSSTTERNFDYLWNNNFEFTKALWNYCTEKQLSFIYASSASTYGDGSQGFDDTMNIDTLLPLNGYGYTKQLFDLWVKKQVNCPPQYIGLKFFNVYGPNEYFKGSMSSMVYHGYRQIKENGEIRLFKSYHPRYKDGGQLRDFIYVKDVCKVILWQLDHPQVSGLFNVGTGQERSFYDLAKAAFSALDLNPVINYIDMPQPLKEKYQYFTKAKMEKLRHAGFDFDFCSIEEGVSDYIQNYLDKNFAIY</sequence>
<dbReference type="PANTHER" id="PTHR43103">
    <property type="entry name" value="NUCLEOSIDE-DIPHOSPHATE-SUGAR EPIMERASE"/>
    <property type="match status" value="1"/>
</dbReference>
<feature type="active site" description="Proton acceptor" evidence="4">
    <location>
        <position position="139"/>
    </location>
</feature>